<evidence type="ECO:0000313" key="1">
    <source>
        <dbReference type="EMBL" id="AJA45384.1"/>
    </source>
</evidence>
<accession>A0A0A7S1M6</accession>
<proteinExistence type="predicted"/>
<dbReference type="InterPro" id="IPR010360">
    <property type="entry name" value="DUF956"/>
</dbReference>
<dbReference type="OrthoDB" id="1646215at2"/>
<evidence type="ECO:0008006" key="3">
    <source>
        <dbReference type="Google" id="ProtNLM"/>
    </source>
</evidence>
<dbReference type="Proteomes" id="UP000030901">
    <property type="component" value="Chromosome"/>
</dbReference>
<dbReference type="AlphaFoldDB" id="A0A0A7S1M6"/>
<dbReference type="KEGG" id="fpp:FPB0191_01568"/>
<protein>
    <recommendedName>
        <fullName evidence="3">DUF956 domain-containing protein</fullName>
    </recommendedName>
</protein>
<dbReference type="STRING" id="1267021.FPB0191_01568"/>
<dbReference type="HOGENOM" id="CLU_132588_0_0_6"/>
<dbReference type="RefSeq" id="WP_039105139.1">
    <property type="nucleotide sequence ID" value="NZ_CP009056.1"/>
</dbReference>
<keyword evidence="2" id="KW-1185">Reference proteome</keyword>
<evidence type="ECO:0000313" key="2">
    <source>
        <dbReference type="Proteomes" id="UP000030901"/>
    </source>
</evidence>
<gene>
    <name evidence="1" type="ORF">FPB0191_01568</name>
</gene>
<name>A0A0A7S1M6_FRIPE</name>
<dbReference type="Pfam" id="PF06115">
    <property type="entry name" value="DUF956"/>
    <property type="match status" value="1"/>
</dbReference>
<dbReference type="PIRSF" id="PIRSF021265">
    <property type="entry name" value="DUF956"/>
    <property type="match status" value="1"/>
</dbReference>
<organism evidence="1 2">
    <name type="scientific">Frischella perrara</name>
    <dbReference type="NCBI Taxonomy" id="1267021"/>
    <lineage>
        <taxon>Bacteria</taxon>
        <taxon>Pseudomonadati</taxon>
        <taxon>Pseudomonadota</taxon>
        <taxon>Gammaproteobacteria</taxon>
        <taxon>Orbales</taxon>
        <taxon>Orbaceae</taxon>
        <taxon>Frischella</taxon>
    </lineage>
</organism>
<dbReference type="EMBL" id="CP009056">
    <property type="protein sequence ID" value="AJA45384.1"/>
    <property type="molecule type" value="Genomic_DNA"/>
</dbReference>
<reference evidence="1 2" key="1">
    <citation type="journal article" date="2014" name="Appl. Environ. Microbiol.">
        <title>Gut symbionts from distinct hosts exhibit genotoxic activity via divergent colibactin biosynthetic pathways.</title>
        <authorList>
            <person name="Engel P."/>
            <person name="Vizcaino M.I."/>
            <person name="Crawford J.M."/>
        </authorList>
    </citation>
    <scope>NUCLEOTIDE SEQUENCE [LARGE SCALE GENOMIC DNA]</scope>
    <source>
        <strain evidence="1 2">PEB0191</strain>
    </source>
</reference>
<sequence length="129" mass="14979">MVQSLNTKVDLVTSGTSFIGMTDYGDIMIGDKAFEFYHLHNSRKYIQIPWEEVDYVVASVLFKGKWIPRYAIQTKKNGRFIFASKEPKKVLRAMRQYIDGQKMVRSLSFIDVLKNSLFRKKKSAETNNS</sequence>